<feature type="transmembrane region" description="Helical" evidence="1">
    <location>
        <begin position="189"/>
        <end position="209"/>
    </location>
</feature>
<evidence type="ECO:0000313" key="2">
    <source>
        <dbReference type="EMBL" id="SKB68725.1"/>
    </source>
</evidence>
<feature type="transmembrane region" description="Helical" evidence="1">
    <location>
        <begin position="138"/>
        <end position="159"/>
    </location>
</feature>
<evidence type="ECO:0000313" key="3">
    <source>
        <dbReference type="Proteomes" id="UP000190852"/>
    </source>
</evidence>
<dbReference type="Pfam" id="PF03929">
    <property type="entry name" value="PepSY_TM"/>
    <property type="match status" value="1"/>
</dbReference>
<keyword evidence="3" id="KW-1185">Reference proteome</keyword>
<keyword evidence="1" id="KW-0472">Membrane</keyword>
<keyword evidence="1" id="KW-0812">Transmembrane</keyword>
<dbReference type="Proteomes" id="UP000190852">
    <property type="component" value="Unassembled WGS sequence"/>
</dbReference>
<dbReference type="PANTHER" id="PTHR34219:SF3">
    <property type="entry name" value="BLL7967 PROTEIN"/>
    <property type="match status" value="1"/>
</dbReference>
<reference evidence="3" key="1">
    <citation type="submission" date="2017-02" db="EMBL/GenBank/DDBJ databases">
        <authorList>
            <person name="Varghese N."/>
            <person name="Submissions S."/>
        </authorList>
    </citation>
    <scope>NUCLEOTIDE SEQUENCE [LARGE SCALE GENOMIC DNA]</scope>
    <source>
        <strain evidence="3">DSM 24967</strain>
    </source>
</reference>
<evidence type="ECO:0000256" key="1">
    <source>
        <dbReference type="SAM" id="Phobius"/>
    </source>
</evidence>
<dbReference type="RefSeq" id="WP_079683820.1">
    <property type="nucleotide sequence ID" value="NZ_FUYQ01000017.1"/>
</dbReference>
<dbReference type="PANTHER" id="PTHR34219">
    <property type="entry name" value="IRON-REGULATED INNER MEMBRANE PROTEIN-RELATED"/>
    <property type="match status" value="1"/>
</dbReference>
<sequence length="367" mass="41863">MKKAIKYIHLVLSLPAGIVLTIICLTGAILVFDDEINQLINPSRYYVEKTTQAPLPLNQLIDIVNKQLPNNSISEIQLHNDPERTAVATLKEGFRVSAFINPYSGEVLAISPYRETFFFKVMSLHRWLMDSSRTTGKWITGVSTIFMVILLITGLILWFPNKKKKIKSSITIKRKAGFNRKLYDIHKVLGAYASIVLLTLSLTGLMWSFDWYKNAVGRIFSIEMSEGKHGGGNTKGSRHEQKKNDVKAGSHSVIQWDAMLETIKQKVPKYSYIRLGEDKATVLPVDALHERATDIYSFDAETNEIKSVKYYKNENQRKMNGWVYVLHTGSWGGRFTKIITFIAAIIGSSLPITGYWMFIRRIRKKHK</sequence>
<accession>A0A1T5DAN0</accession>
<proteinExistence type="predicted"/>
<protein>
    <submittedName>
        <fullName evidence="2">Uncharacterized iron-regulated membrane protein</fullName>
    </submittedName>
</protein>
<keyword evidence="1" id="KW-1133">Transmembrane helix</keyword>
<organism evidence="2 3">
    <name type="scientific">Parabacteroides chartae</name>
    <dbReference type="NCBI Taxonomy" id="1037355"/>
    <lineage>
        <taxon>Bacteria</taxon>
        <taxon>Pseudomonadati</taxon>
        <taxon>Bacteroidota</taxon>
        <taxon>Bacteroidia</taxon>
        <taxon>Bacteroidales</taxon>
        <taxon>Tannerellaceae</taxon>
        <taxon>Parabacteroides</taxon>
    </lineage>
</organism>
<dbReference type="EMBL" id="FUYQ01000017">
    <property type="protein sequence ID" value="SKB68725.1"/>
    <property type="molecule type" value="Genomic_DNA"/>
</dbReference>
<gene>
    <name evidence="2" type="ORF">SAMN05660349_02361</name>
</gene>
<feature type="transmembrane region" description="Helical" evidence="1">
    <location>
        <begin position="338"/>
        <end position="358"/>
    </location>
</feature>
<name>A0A1T5DAN0_9BACT</name>
<dbReference type="InterPro" id="IPR005625">
    <property type="entry name" value="PepSY-ass_TM"/>
</dbReference>
<dbReference type="AlphaFoldDB" id="A0A1T5DAN0"/>
<feature type="transmembrane region" description="Helical" evidence="1">
    <location>
        <begin position="7"/>
        <end position="32"/>
    </location>
</feature>